<comment type="caution">
    <text evidence="6">The sequence shown here is derived from an EMBL/GenBank/DDBJ whole genome shotgun (WGS) entry which is preliminary data.</text>
</comment>
<dbReference type="InterPro" id="IPR003333">
    <property type="entry name" value="CMAS"/>
</dbReference>
<keyword evidence="5" id="KW-0443">Lipid metabolism</keyword>
<dbReference type="GO" id="GO:0008825">
    <property type="term" value="F:cyclopropane-fatty-acyl-phospholipid synthase activity"/>
    <property type="evidence" value="ECO:0007669"/>
    <property type="project" value="UniProtKB-EC"/>
</dbReference>
<dbReference type="EMBL" id="JACIFF010000002">
    <property type="protein sequence ID" value="MBB4078483.1"/>
    <property type="molecule type" value="Genomic_DNA"/>
</dbReference>
<evidence type="ECO:0000256" key="1">
    <source>
        <dbReference type="ARBA" id="ARBA00010815"/>
    </source>
</evidence>
<evidence type="ECO:0000256" key="2">
    <source>
        <dbReference type="ARBA" id="ARBA00022603"/>
    </source>
</evidence>
<evidence type="ECO:0000256" key="3">
    <source>
        <dbReference type="ARBA" id="ARBA00022679"/>
    </source>
</evidence>
<dbReference type="InterPro" id="IPR050723">
    <property type="entry name" value="CFA/CMAS"/>
</dbReference>
<organism evidence="6 7">
    <name type="scientific">Neolewinella aquimaris</name>
    <dbReference type="NCBI Taxonomy" id="1835722"/>
    <lineage>
        <taxon>Bacteria</taxon>
        <taxon>Pseudomonadati</taxon>
        <taxon>Bacteroidota</taxon>
        <taxon>Saprospiria</taxon>
        <taxon>Saprospirales</taxon>
        <taxon>Lewinellaceae</taxon>
        <taxon>Neolewinella</taxon>
    </lineage>
</organism>
<keyword evidence="7" id="KW-1185">Reference proteome</keyword>
<keyword evidence="2 6" id="KW-0489">Methyltransferase</keyword>
<keyword evidence="4" id="KW-0949">S-adenosyl-L-methionine</keyword>
<dbReference type="RefSeq" id="WP_183494731.1">
    <property type="nucleotide sequence ID" value="NZ_JACIFF010000002.1"/>
</dbReference>
<accession>A0A840E3E3</accession>
<evidence type="ECO:0000313" key="7">
    <source>
        <dbReference type="Proteomes" id="UP000576209"/>
    </source>
</evidence>
<dbReference type="InterPro" id="IPR029063">
    <property type="entry name" value="SAM-dependent_MTases_sf"/>
</dbReference>
<dbReference type="Pfam" id="PF02353">
    <property type="entry name" value="CMAS"/>
    <property type="match status" value="1"/>
</dbReference>
<evidence type="ECO:0000313" key="6">
    <source>
        <dbReference type="EMBL" id="MBB4078483.1"/>
    </source>
</evidence>
<dbReference type="AlphaFoldDB" id="A0A840E3E3"/>
<dbReference type="CDD" id="cd02440">
    <property type="entry name" value="AdoMet_MTases"/>
    <property type="match status" value="1"/>
</dbReference>
<evidence type="ECO:0000256" key="4">
    <source>
        <dbReference type="ARBA" id="ARBA00022691"/>
    </source>
</evidence>
<evidence type="ECO:0000256" key="5">
    <source>
        <dbReference type="ARBA" id="ARBA00023098"/>
    </source>
</evidence>
<dbReference type="GO" id="GO:0032259">
    <property type="term" value="P:methylation"/>
    <property type="evidence" value="ECO:0007669"/>
    <property type="project" value="UniProtKB-KW"/>
</dbReference>
<proteinExistence type="inferred from homology"/>
<dbReference type="Gene3D" id="3.40.50.150">
    <property type="entry name" value="Vaccinia Virus protein VP39"/>
    <property type="match status" value="1"/>
</dbReference>
<dbReference type="Proteomes" id="UP000576209">
    <property type="component" value="Unassembled WGS sequence"/>
</dbReference>
<dbReference type="PANTHER" id="PTHR43667">
    <property type="entry name" value="CYCLOPROPANE-FATTY-ACYL-PHOSPHOLIPID SYNTHASE"/>
    <property type="match status" value="1"/>
</dbReference>
<protein>
    <submittedName>
        <fullName evidence="6">Cyclopropane-fatty-acyl-phospholipid synthase</fullName>
        <ecNumber evidence="6">2.1.1.79</ecNumber>
    </submittedName>
</protein>
<comment type="similarity">
    <text evidence="1">Belongs to the CFA/CMAS family.</text>
</comment>
<dbReference type="NCBIfam" id="NF008686">
    <property type="entry name" value="PRK11705.1"/>
    <property type="match status" value="1"/>
</dbReference>
<name>A0A840E3E3_9BACT</name>
<keyword evidence="3 6" id="KW-0808">Transferase</keyword>
<sequence length="369" mass="43105">MRTAKQTLTELLEPFDISINGSKPYDPQVHRDRFYDRVMAEGVLGVGESYMDGDWDCEALDELITRLLRVDFGKQLRPVKMIIPVLRAKLVNQQRRAKSLRVGKQHYDIGNDLYSRMLDRRMTYTCAYWKDARTLDEAQEAKLDLICRKIGLKAGMRVLDIGCGWGSFAGYAAEKYGASVVGITISREQLDFARQRYGHLDTEFRFQDYRDVDESFDRIVSVGMFEHVGPKNYRTYMRVAERCLRNEGLFLLHTIGSNVSRATTDPWTEKYIFPGGVLPSAVQIAQAAEGILTIKDWHNFGHYYDRTLMAWYENFHRRRHELAAYDERFYRMWRYWLLTAAAGFRSHRNHLWQIVFAKLSGPVEYDSVR</sequence>
<dbReference type="SUPFAM" id="SSF53335">
    <property type="entry name" value="S-adenosyl-L-methionine-dependent methyltransferases"/>
    <property type="match status" value="1"/>
</dbReference>
<gene>
    <name evidence="6" type="ORF">GGR28_001096</name>
</gene>
<dbReference type="EC" id="2.1.1.79" evidence="6"/>
<dbReference type="PIRSF" id="PIRSF003085">
    <property type="entry name" value="CMAS"/>
    <property type="match status" value="1"/>
</dbReference>
<dbReference type="GO" id="GO:0008610">
    <property type="term" value="P:lipid biosynthetic process"/>
    <property type="evidence" value="ECO:0007669"/>
    <property type="project" value="InterPro"/>
</dbReference>
<reference evidence="6 7" key="1">
    <citation type="submission" date="2020-08" db="EMBL/GenBank/DDBJ databases">
        <title>Genomic Encyclopedia of Type Strains, Phase IV (KMG-IV): sequencing the most valuable type-strain genomes for metagenomic binning, comparative biology and taxonomic classification.</title>
        <authorList>
            <person name="Goeker M."/>
        </authorList>
    </citation>
    <scope>NUCLEOTIDE SEQUENCE [LARGE SCALE GENOMIC DNA]</scope>
    <source>
        <strain evidence="6 7">DSM 105137</strain>
    </source>
</reference>
<dbReference type="PANTHER" id="PTHR43667:SF1">
    <property type="entry name" value="CYCLOPROPANE-FATTY-ACYL-PHOSPHOLIPID SYNTHASE"/>
    <property type="match status" value="1"/>
</dbReference>